<gene>
    <name evidence="1" type="ORF">GARC_4963</name>
</gene>
<comment type="caution">
    <text evidence="1">The sequence shown here is derived from an EMBL/GenBank/DDBJ whole genome shotgun (WGS) entry which is preliminary data.</text>
</comment>
<accession>K6YYS0</accession>
<protein>
    <submittedName>
        <fullName evidence="1">Uncharacterized protein</fullName>
    </submittedName>
</protein>
<dbReference type="Proteomes" id="UP000006327">
    <property type="component" value="Unassembled WGS sequence"/>
</dbReference>
<dbReference type="EMBL" id="BAEO01000065">
    <property type="protein sequence ID" value="GAC21898.1"/>
    <property type="molecule type" value="Genomic_DNA"/>
</dbReference>
<dbReference type="PANTHER" id="PTHR35810:SF1">
    <property type="entry name" value="CYTOPLASMIC PROTEIN"/>
    <property type="match status" value="1"/>
</dbReference>
<evidence type="ECO:0000313" key="2">
    <source>
        <dbReference type="Proteomes" id="UP000006327"/>
    </source>
</evidence>
<dbReference type="AlphaFoldDB" id="K6YYS0"/>
<sequence length="78" mass="8927">MDELQIYQSDNGALELDATVKDESVWLTQQQMADLFDTKRPAITKHLGNIFKSGELDRESTCSILEHMAEHGQKYKNN</sequence>
<proteinExistence type="predicted"/>
<dbReference type="RefSeq" id="WP_007625352.1">
    <property type="nucleotide sequence ID" value="NZ_BAEO01000065.1"/>
</dbReference>
<dbReference type="eggNOG" id="COG3943">
    <property type="taxonomic scope" value="Bacteria"/>
</dbReference>
<keyword evidence="2" id="KW-1185">Reference proteome</keyword>
<dbReference type="PANTHER" id="PTHR35810">
    <property type="entry name" value="CYTOPLASMIC PROTEIN-RELATED"/>
    <property type="match status" value="1"/>
</dbReference>
<reference evidence="1 2" key="1">
    <citation type="journal article" date="2017" name="Antonie Van Leeuwenhoek">
        <title>Rhizobium rhizosphaerae sp. nov., a novel species isolated from rice rhizosphere.</title>
        <authorList>
            <person name="Zhao J.J."/>
            <person name="Zhang J."/>
            <person name="Zhang R.J."/>
            <person name="Zhang C.W."/>
            <person name="Yin H.Q."/>
            <person name="Zhang X.X."/>
        </authorList>
    </citation>
    <scope>NUCLEOTIDE SEQUENCE [LARGE SCALE GENOMIC DNA]</scope>
    <source>
        <strain evidence="1 2">BSs20135</strain>
    </source>
</reference>
<organism evidence="1 2">
    <name type="scientific">Paraglaciecola arctica BSs20135</name>
    <dbReference type="NCBI Taxonomy" id="493475"/>
    <lineage>
        <taxon>Bacteria</taxon>
        <taxon>Pseudomonadati</taxon>
        <taxon>Pseudomonadota</taxon>
        <taxon>Gammaproteobacteria</taxon>
        <taxon>Alteromonadales</taxon>
        <taxon>Alteromonadaceae</taxon>
        <taxon>Paraglaciecola</taxon>
    </lineage>
</organism>
<evidence type="ECO:0000313" key="1">
    <source>
        <dbReference type="EMBL" id="GAC21898.1"/>
    </source>
</evidence>
<name>K6YYS0_9ALTE</name>